<evidence type="ECO:0000313" key="4">
    <source>
        <dbReference type="Proteomes" id="UP001152797"/>
    </source>
</evidence>
<comment type="caution">
    <text evidence="2">The sequence shown here is derived from an EMBL/GenBank/DDBJ whole genome shotgun (WGS) entry which is preliminary data.</text>
</comment>
<feature type="region of interest" description="Disordered" evidence="1">
    <location>
        <begin position="212"/>
        <end position="302"/>
    </location>
</feature>
<feature type="compositionally biased region" description="Pro residues" evidence="1">
    <location>
        <begin position="221"/>
        <end position="231"/>
    </location>
</feature>
<feature type="compositionally biased region" description="Basic and acidic residues" evidence="1">
    <location>
        <begin position="275"/>
        <end position="302"/>
    </location>
</feature>
<name>A0A9P1DSY3_9DINO</name>
<reference evidence="2" key="1">
    <citation type="submission" date="2022-10" db="EMBL/GenBank/DDBJ databases">
        <authorList>
            <person name="Chen Y."/>
            <person name="Dougan E. K."/>
            <person name="Chan C."/>
            <person name="Rhodes N."/>
            <person name="Thang M."/>
        </authorList>
    </citation>
    <scope>NUCLEOTIDE SEQUENCE</scope>
</reference>
<accession>A0A9P1DSY3</accession>
<reference evidence="3 4" key="2">
    <citation type="submission" date="2024-05" db="EMBL/GenBank/DDBJ databases">
        <authorList>
            <person name="Chen Y."/>
            <person name="Shah S."/>
            <person name="Dougan E. K."/>
            <person name="Thang M."/>
            <person name="Chan C."/>
        </authorList>
    </citation>
    <scope>NUCLEOTIDE SEQUENCE [LARGE SCALE GENOMIC DNA]</scope>
</reference>
<dbReference type="AlphaFoldDB" id="A0A9P1DSY3"/>
<proteinExistence type="predicted"/>
<keyword evidence="4" id="KW-1185">Reference proteome</keyword>
<dbReference type="Proteomes" id="UP001152797">
    <property type="component" value="Unassembled WGS sequence"/>
</dbReference>
<protein>
    <submittedName>
        <fullName evidence="2">Uncharacterized protein</fullName>
    </submittedName>
</protein>
<gene>
    <name evidence="2" type="ORF">C1SCF055_LOCUS39803</name>
</gene>
<evidence type="ECO:0000256" key="1">
    <source>
        <dbReference type="SAM" id="MobiDB-lite"/>
    </source>
</evidence>
<evidence type="ECO:0000313" key="2">
    <source>
        <dbReference type="EMBL" id="CAI4014944.1"/>
    </source>
</evidence>
<evidence type="ECO:0000313" key="3">
    <source>
        <dbReference type="EMBL" id="CAL4802256.1"/>
    </source>
</evidence>
<dbReference type="EMBL" id="CAMXCT010006509">
    <property type="protein sequence ID" value="CAI4014944.1"/>
    <property type="molecule type" value="Genomic_DNA"/>
</dbReference>
<sequence length="753" mass="84678">MRRLQDFGRDLVEKKKPVDILKYVLSISRTKLKEFPSCFGTHNWSTGLDESRSWGMDRAMRGVGGRSFEEHDQTKQRMSGLHAEVQEEVAWHQNGKQVIRHSGFKSVVLDILSRPGNIIRLTCSWGWHRTLGTASVIIRILQIAGCEVVLFSAKLSMNPQLDCTNTIANMRTLTQNLDDLTGVAWTEEDFEQSLERARNLWREVWPEASIKFQRGKSTEAAPPPGLPPPRSIGPIATAPIGSIASISSSSASGSKPPAAKPMPRPPSKPTRPAPKPKEREAIKEEGPQEEAVKTEGADVKKEEEVTAAPGFGLVDELQAMTPAQKKAKLSQPYVREMIQQQITFLQSLLDSDLEGGDGWEEVLTELLDDYNINQGVRSMIRNAKVSRSHKIKLMCLADRMIGLGGVLRTAGPSAASEDDDQEKWLDDKLQQISSLDFYDFLAFSKFNRRVDWPEGLHHVKSTCQDFLDFDQENGGRASKVWPSFLCEAYPFLRGATSCLEMMVLVAERFLFNLVNFNELDQLEFVEFCAGRAHLSREMLRQGFHQGASVDILFHPHHDMLSSKGLRTWFDMVVASRRKSLHWFATRCSSFVPLCISQSMRYEENSFYGDRSRPWVEQGNLQQEVTAMMMFFSFLLDCIPVLEQPTGSVLPKLPSLRNVLWFFDFKKTVTYMGSFAGPTSKPLQIWHPSSGPGSLFAAIARPRPDGLDNLASSGQSWDGSHTYTGNKEMLIESEHYTPEFGACVAQIYEQIRAS</sequence>
<feature type="compositionally biased region" description="Low complexity" evidence="1">
    <location>
        <begin position="232"/>
        <end position="257"/>
    </location>
</feature>
<organism evidence="2">
    <name type="scientific">Cladocopium goreaui</name>
    <dbReference type="NCBI Taxonomy" id="2562237"/>
    <lineage>
        <taxon>Eukaryota</taxon>
        <taxon>Sar</taxon>
        <taxon>Alveolata</taxon>
        <taxon>Dinophyceae</taxon>
        <taxon>Suessiales</taxon>
        <taxon>Symbiodiniaceae</taxon>
        <taxon>Cladocopium</taxon>
    </lineage>
</organism>
<dbReference type="EMBL" id="CAMXCT020006509">
    <property type="protein sequence ID" value="CAL1168319.1"/>
    <property type="molecule type" value="Genomic_DNA"/>
</dbReference>
<dbReference type="EMBL" id="CAMXCT030006509">
    <property type="protein sequence ID" value="CAL4802256.1"/>
    <property type="molecule type" value="Genomic_DNA"/>
</dbReference>
<feature type="compositionally biased region" description="Pro residues" evidence="1">
    <location>
        <begin position="258"/>
        <end position="273"/>
    </location>
</feature>